<gene>
    <name evidence="1" type="ORF">SAMN05216421_1244</name>
</gene>
<keyword evidence="2" id="KW-1185">Reference proteome</keyword>
<organism evidence="1 2">
    <name type="scientific">Halopseudomonas xinjiangensis</name>
    <dbReference type="NCBI Taxonomy" id="487184"/>
    <lineage>
        <taxon>Bacteria</taxon>
        <taxon>Pseudomonadati</taxon>
        <taxon>Pseudomonadota</taxon>
        <taxon>Gammaproteobacteria</taxon>
        <taxon>Pseudomonadales</taxon>
        <taxon>Pseudomonadaceae</taxon>
        <taxon>Halopseudomonas</taxon>
    </lineage>
</organism>
<name>A0A1H1QYU2_9GAMM</name>
<dbReference type="EMBL" id="LT629736">
    <property type="protein sequence ID" value="SDS28647.1"/>
    <property type="molecule type" value="Genomic_DNA"/>
</dbReference>
<dbReference type="Proteomes" id="UP000243207">
    <property type="component" value="Chromosome I"/>
</dbReference>
<evidence type="ECO:0000313" key="1">
    <source>
        <dbReference type="EMBL" id="SDS28647.1"/>
    </source>
</evidence>
<accession>A0A1H1QYU2</accession>
<dbReference type="AlphaFoldDB" id="A0A1H1QYU2"/>
<protein>
    <submittedName>
        <fullName evidence="1">Uncharacterized protein</fullName>
    </submittedName>
</protein>
<sequence>MPVELRVDVNNAGRRTLLLRRAGEHDWSEVAEAGLMSNPDPSDFYRRTAGYIGNIASKGVKVHYSDAVR</sequence>
<reference evidence="2" key="1">
    <citation type="submission" date="2016-10" db="EMBL/GenBank/DDBJ databases">
        <authorList>
            <person name="Varghese N."/>
            <person name="Submissions S."/>
        </authorList>
    </citation>
    <scope>NUCLEOTIDE SEQUENCE [LARGE SCALE GENOMIC DNA]</scope>
    <source>
        <strain evidence="2">NRRL B-51270</strain>
    </source>
</reference>
<evidence type="ECO:0000313" key="2">
    <source>
        <dbReference type="Proteomes" id="UP000243207"/>
    </source>
</evidence>
<proteinExistence type="predicted"/>